<proteinExistence type="predicted"/>
<sequence length="220" mass="25981">MLFSHEGFRYSVERRRSRQIRGRLLHVITASKDNQPQMDGEKKTGSGNEPQDMDQDQGHHGSSVDVESAALALLANDINKIMRCIGPMVNKLEDLDKCVELMETGLKEYQEERVDLHPTREKPPPYNPDIRFPTFPEKFDCDVFRKWVKEVESYFEYYHVRGYQQFDHVVASLPQEGEVFQWWQDIKELCTRTRLPLLQPIGWNEMKRLVMHKFLRPMLV</sequence>
<dbReference type="Proteomes" id="UP001157418">
    <property type="component" value="Unassembled WGS sequence"/>
</dbReference>
<organism evidence="2 3">
    <name type="scientific">Lactuca virosa</name>
    <dbReference type="NCBI Taxonomy" id="75947"/>
    <lineage>
        <taxon>Eukaryota</taxon>
        <taxon>Viridiplantae</taxon>
        <taxon>Streptophyta</taxon>
        <taxon>Embryophyta</taxon>
        <taxon>Tracheophyta</taxon>
        <taxon>Spermatophyta</taxon>
        <taxon>Magnoliopsida</taxon>
        <taxon>eudicotyledons</taxon>
        <taxon>Gunneridae</taxon>
        <taxon>Pentapetalae</taxon>
        <taxon>asterids</taxon>
        <taxon>campanulids</taxon>
        <taxon>Asterales</taxon>
        <taxon>Asteraceae</taxon>
        <taxon>Cichorioideae</taxon>
        <taxon>Cichorieae</taxon>
        <taxon>Lactucinae</taxon>
        <taxon>Lactuca</taxon>
    </lineage>
</organism>
<protein>
    <recommendedName>
        <fullName evidence="4">Retrotransposon gag domain-containing protein</fullName>
    </recommendedName>
</protein>
<accession>A0AAU9P9S8</accession>
<reference evidence="2 3" key="1">
    <citation type="submission" date="2022-01" db="EMBL/GenBank/DDBJ databases">
        <authorList>
            <person name="Xiong W."/>
            <person name="Schranz E."/>
        </authorList>
    </citation>
    <scope>NUCLEOTIDE SEQUENCE [LARGE SCALE GENOMIC DNA]</scope>
</reference>
<name>A0AAU9P9S8_9ASTR</name>
<evidence type="ECO:0000256" key="1">
    <source>
        <dbReference type="SAM" id="MobiDB-lite"/>
    </source>
</evidence>
<evidence type="ECO:0000313" key="3">
    <source>
        <dbReference type="Proteomes" id="UP001157418"/>
    </source>
</evidence>
<comment type="caution">
    <text evidence="2">The sequence shown here is derived from an EMBL/GenBank/DDBJ whole genome shotgun (WGS) entry which is preliminary data.</text>
</comment>
<dbReference type="EMBL" id="CAKMRJ010005523">
    <property type="protein sequence ID" value="CAH1446840.1"/>
    <property type="molecule type" value="Genomic_DNA"/>
</dbReference>
<feature type="region of interest" description="Disordered" evidence="1">
    <location>
        <begin position="28"/>
        <end position="62"/>
    </location>
</feature>
<keyword evidence="3" id="KW-1185">Reference proteome</keyword>
<dbReference type="AlphaFoldDB" id="A0AAU9P9S8"/>
<evidence type="ECO:0000313" key="2">
    <source>
        <dbReference type="EMBL" id="CAH1446840.1"/>
    </source>
</evidence>
<gene>
    <name evidence="2" type="ORF">LVIROSA_LOCUS32500</name>
</gene>
<evidence type="ECO:0008006" key="4">
    <source>
        <dbReference type="Google" id="ProtNLM"/>
    </source>
</evidence>